<evidence type="ECO:0000259" key="3">
    <source>
        <dbReference type="PROSITE" id="PS51201"/>
    </source>
</evidence>
<dbReference type="RefSeq" id="WP_133579798.1">
    <property type="nucleotide sequence ID" value="NZ_SNYJ01000004.1"/>
</dbReference>
<organism evidence="4 5">
    <name type="scientific">Aureibacillus halotolerans</name>
    <dbReference type="NCBI Taxonomy" id="1508390"/>
    <lineage>
        <taxon>Bacteria</taxon>
        <taxon>Bacillati</taxon>
        <taxon>Bacillota</taxon>
        <taxon>Bacilli</taxon>
        <taxon>Bacillales</taxon>
        <taxon>Bacillaceae</taxon>
        <taxon>Aureibacillus</taxon>
    </lineage>
</organism>
<dbReference type="PANTHER" id="PTHR43833:SF9">
    <property type="entry name" value="POTASSIUM CHANNEL PROTEIN YUGO-RELATED"/>
    <property type="match status" value="1"/>
</dbReference>
<keyword evidence="4" id="KW-0813">Transport</keyword>
<dbReference type="PROSITE" id="PS51257">
    <property type="entry name" value="PROKAR_LIPOPROTEIN"/>
    <property type="match status" value="1"/>
</dbReference>
<keyword evidence="2" id="KW-1133">Transmembrane helix</keyword>
<keyword evidence="4" id="KW-0406">Ion transport</keyword>
<reference evidence="4 5" key="1">
    <citation type="submission" date="2019-03" db="EMBL/GenBank/DDBJ databases">
        <title>Genomic Encyclopedia of Type Strains, Phase IV (KMG-IV): sequencing the most valuable type-strain genomes for metagenomic binning, comparative biology and taxonomic classification.</title>
        <authorList>
            <person name="Goeker M."/>
        </authorList>
    </citation>
    <scope>NUCLEOTIDE SEQUENCE [LARGE SCALE GENOMIC DNA]</scope>
    <source>
        <strain evidence="4 5">DSM 28697</strain>
    </source>
</reference>
<dbReference type="EMBL" id="SNYJ01000004">
    <property type="protein sequence ID" value="TDQ41202.1"/>
    <property type="molecule type" value="Genomic_DNA"/>
</dbReference>
<dbReference type="SUPFAM" id="SSF51735">
    <property type="entry name" value="NAD(P)-binding Rossmann-fold domains"/>
    <property type="match status" value="1"/>
</dbReference>
<dbReference type="Proteomes" id="UP000295632">
    <property type="component" value="Unassembled WGS sequence"/>
</dbReference>
<evidence type="ECO:0000313" key="4">
    <source>
        <dbReference type="EMBL" id="TDQ41202.1"/>
    </source>
</evidence>
<dbReference type="Pfam" id="PF02254">
    <property type="entry name" value="TrkA_N"/>
    <property type="match status" value="1"/>
</dbReference>
<dbReference type="GO" id="GO:0006813">
    <property type="term" value="P:potassium ion transport"/>
    <property type="evidence" value="ECO:0007669"/>
    <property type="project" value="InterPro"/>
</dbReference>
<dbReference type="GO" id="GO:0034220">
    <property type="term" value="P:monoatomic ion transmembrane transport"/>
    <property type="evidence" value="ECO:0007669"/>
    <property type="project" value="UniProtKB-KW"/>
</dbReference>
<keyword evidence="2" id="KW-0812">Transmembrane</keyword>
<dbReference type="PROSITE" id="PS51201">
    <property type="entry name" value="RCK_N"/>
    <property type="match status" value="1"/>
</dbReference>
<dbReference type="InterPro" id="IPR050721">
    <property type="entry name" value="Trk_Ktr_HKT_K-transport"/>
</dbReference>
<dbReference type="PANTHER" id="PTHR43833">
    <property type="entry name" value="POTASSIUM CHANNEL PROTEIN 2-RELATED-RELATED"/>
    <property type="match status" value="1"/>
</dbReference>
<keyword evidence="5" id="KW-1185">Reference proteome</keyword>
<dbReference type="Pfam" id="PF07885">
    <property type="entry name" value="Ion_trans_2"/>
    <property type="match status" value="1"/>
</dbReference>
<accession>A0A4R6U6G6</accession>
<dbReference type="InterPro" id="IPR036291">
    <property type="entry name" value="NAD(P)-bd_dom_sf"/>
</dbReference>
<dbReference type="Gene3D" id="3.40.50.720">
    <property type="entry name" value="NAD(P)-binding Rossmann-like Domain"/>
    <property type="match status" value="1"/>
</dbReference>
<dbReference type="InterPro" id="IPR003148">
    <property type="entry name" value="RCK_N"/>
</dbReference>
<evidence type="ECO:0000256" key="1">
    <source>
        <dbReference type="ARBA" id="ARBA00004651"/>
    </source>
</evidence>
<evidence type="ECO:0000256" key="2">
    <source>
        <dbReference type="SAM" id="Phobius"/>
    </source>
</evidence>
<name>A0A4R6U6G6_9BACI</name>
<protein>
    <submittedName>
        <fullName evidence="4">Voltage-gated potassium channel</fullName>
    </submittedName>
</protein>
<proteinExistence type="predicted"/>
<feature type="transmembrane region" description="Helical" evidence="2">
    <location>
        <begin position="73"/>
        <end position="94"/>
    </location>
</feature>
<dbReference type="GO" id="GO:0005886">
    <property type="term" value="C:plasma membrane"/>
    <property type="evidence" value="ECO:0007669"/>
    <property type="project" value="UniProtKB-SubCell"/>
</dbReference>
<dbReference type="SUPFAM" id="SSF81324">
    <property type="entry name" value="Voltage-gated potassium channels"/>
    <property type="match status" value="1"/>
</dbReference>
<feature type="transmembrane region" description="Helical" evidence="2">
    <location>
        <begin position="44"/>
        <end position="61"/>
    </location>
</feature>
<dbReference type="OrthoDB" id="9785285at2"/>
<comment type="caution">
    <text evidence="4">The sequence shown here is derived from an EMBL/GenBank/DDBJ whole genome shotgun (WGS) entry which is preliminary data.</text>
</comment>
<evidence type="ECO:0000313" key="5">
    <source>
        <dbReference type="Proteomes" id="UP000295632"/>
    </source>
</evidence>
<dbReference type="PRINTS" id="PR00169">
    <property type="entry name" value="KCHANNEL"/>
</dbReference>
<sequence>MHFFRKFAVQLIRLKNATVLLATLIFVAACTVVMYSLEPDNFGTIFNAFYFVLTTFATVGYGDFSPVTVIGKIVTILMYFIGIGLLGVVIGKIVDGFTVFKRRREEGKVAYMDKEHIVIIGWSKKAGIAMKEILENDEEMEIVVVDTLSETPVDPGEDRVHYIQGSVTNEETYVQANLDTAKAVIIFSDDTIQDLSLRDAKTLSIALTVERIAPNVHTTAEIMAKHHLANFAHVRVDDFLLSQDTISHMAVRSVMDQGISKVYTQLISQTDGADVFQVTPRPEWTTYREAFIQLLEQGATLIADEESMKLHHRLHDPLPQNARLFVLCDKATIVKIEGRAGE</sequence>
<dbReference type="InterPro" id="IPR013099">
    <property type="entry name" value="K_chnl_dom"/>
</dbReference>
<comment type="subcellular location">
    <subcellularLocation>
        <location evidence="1">Cell membrane</location>
        <topology evidence="1">Multi-pass membrane protein</topology>
    </subcellularLocation>
</comment>
<dbReference type="Gene3D" id="1.10.287.70">
    <property type="match status" value="1"/>
</dbReference>
<feature type="domain" description="RCK N-terminal" evidence="3">
    <location>
        <begin position="114"/>
        <end position="241"/>
    </location>
</feature>
<keyword evidence="4" id="KW-0407">Ion channel</keyword>
<feature type="transmembrane region" description="Helical" evidence="2">
    <location>
        <begin position="20"/>
        <end position="37"/>
    </location>
</feature>
<dbReference type="AlphaFoldDB" id="A0A4R6U6G6"/>
<keyword evidence="2" id="KW-0472">Membrane</keyword>
<gene>
    <name evidence="4" type="ORF">EV213_104200</name>
</gene>